<dbReference type="Proteomes" id="UP000681722">
    <property type="component" value="Unassembled WGS sequence"/>
</dbReference>
<protein>
    <submittedName>
        <fullName evidence="1">Uncharacterized protein</fullName>
    </submittedName>
</protein>
<name>A0A815Y7V9_9BILA</name>
<evidence type="ECO:0000313" key="2">
    <source>
        <dbReference type="EMBL" id="CAF4429544.1"/>
    </source>
</evidence>
<proteinExistence type="predicted"/>
<dbReference type="Proteomes" id="UP000663829">
    <property type="component" value="Unassembled WGS sequence"/>
</dbReference>
<sequence>MIKLEVREGYEDLRYHTVNTTEPSANIVTNSFPVLFTLAQAQFSSRQNLKRLVKYHLSYNDYPPIPVDLSFASLCVKIKK</sequence>
<comment type="caution">
    <text evidence="1">The sequence shown here is derived from an EMBL/GenBank/DDBJ whole genome shotgun (WGS) entry which is preliminary data.</text>
</comment>
<gene>
    <name evidence="1" type="ORF">GPM918_LOCUS40153</name>
    <name evidence="2" type="ORF">SRO942_LOCUS41077</name>
</gene>
<dbReference type="EMBL" id="CAJOBC010095004">
    <property type="protein sequence ID" value="CAF4429544.1"/>
    <property type="molecule type" value="Genomic_DNA"/>
</dbReference>
<reference evidence="1" key="1">
    <citation type="submission" date="2021-02" db="EMBL/GenBank/DDBJ databases">
        <authorList>
            <person name="Nowell W R."/>
        </authorList>
    </citation>
    <scope>NUCLEOTIDE SEQUENCE</scope>
</reference>
<dbReference type="AlphaFoldDB" id="A0A815Y7V9"/>
<dbReference type="EMBL" id="CAJNOQ010029204">
    <property type="protein sequence ID" value="CAF1567161.1"/>
    <property type="molecule type" value="Genomic_DNA"/>
</dbReference>
<organism evidence="1 3">
    <name type="scientific">Didymodactylos carnosus</name>
    <dbReference type="NCBI Taxonomy" id="1234261"/>
    <lineage>
        <taxon>Eukaryota</taxon>
        <taxon>Metazoa</taxon>
        <taxon>Spiralia</taxon>
        <taxon>Gnathifera</taxon>
        <taxon>Rotifera</taxon>
        <taxon>Eurotatoria</taxon>
        <taxon>Bdelloidea</taxon>
        <taxon>Philodinida</taxon>
        <taxon>Philodinidae</taxon>
        <taxon>Didymodactylos</taxon>
    </lineage>
</organism>
<evidence type="ECO:0000313" key="1">
    <source>
        <dbReference type="EMBL" id="CAF1567161.1"/>
    </source>
</evidence>
<keyword evidence="3" id="KW-1185">Reference proteome</keyword>
<evidence type="ECO:0000313" key="3">
    <source>
        <dbReference type="Proteomes" id="UP000663829"/>
    </source>
</evidence>
<accession>A0A815Y7V9</accession>